<feature type="compositionally biased region" description="Basic and acidic residues" evidence="1">
    <location>
        <begin position="396"/>
        <end position="409"/>
    </location>
</feature>
<protein>
    <submittedName>
        <fullName evidence="2">Uncharacterized protein</fullName>
    </submittedName>
</protein>
<feature type="compositionally biased region" description="Polar residues" evidence="1">
    <location>
        <begin position="1"/>
        <end position="10"/>
    </location>
</feature>
<feature type="compositionally biased region" description="Polar residues" evidence="1">
    <location>
        <begin position="309"/>
        <end position="323"/>
    </location>
</feature>
<organism evidence="2 3">
    <name type="scientific">Sporisorium reilianum (strain SRZ2)</name>
    <name type="common">Maize head smut fungus</name>
    <dbReference type="NCBI Taxonomy" id="999809"/>
    <lineage>
        <taxon>Eukaryota</taxon>
        <taxon>Fungi</taxon>
        <taxon>Dikarya</taxon>
        <taxon>Basidiomycota</taxon>
        <taxon>Ustilaginomycotina</taxon>
        <taxon>Ustilaginomycetes</taxon>
        <taxon>Ustilaginales</taxon>
        <taxon>Ustilaginaceae</taxon>
        <taxon>Sporisorium</taxon>
    </lineage>
</organism>
<feature type="region of interest" description="Disordered" evidence="1">
    <location>
        <begin position="1"/>
        <end position="28"/>
    </location>
</feature>
<proteinExistence type="predicted"/>
<keyword evidence="3" id="KW-1185">Reference proteome</keyword>
<dbReference type="eggNOG" id="ENOG502RE34">
    <property type="taxonomic scope" value="Eukaryota"/>
</dbReference>
<feature type="compositionally biased region" description="Basic and acidic residues" evidence="1">
    <location>
        <begin position="364"/>
        <end position="374"/>
    </location>
</feature>
<feature type="region of interest" description="Disordered" evidence="1">
    <location>
        <begin position="271"/>
        <end position="425"/>
    </location>
</feature>
<feature type="compositionally biased region" description="Basic residues" evidence="1">
    <location>
        <begin position="281"/>
        <end position="290"/>
    </location>
</feature>
<feature type="region of interest" description="Disordered" evidence="1">
    <location>
        <begin position="210"/>
        <end position="255"/>
    </location>
</feature>
<accession>E6ZYZ5</accession>
<name>E6ZYZ5_SPORE</name>
<feature type="compositionally biased region" description="Low complexity" evidence="1">
    <location>
        <begin position="271"/>
        <end position="280"/>
    </location>
</feature>
<evidence type="ECO:0000313" key="3">
    <source>
        <dbReference type="Proteomes" id="UP000008867"/>
    </source>
</evidence>
<feature type="compositionally biased region" description="Basic residues" evidence="1">
    <location>
        <begin position="683"/>
        <end position="697"/>
    </location>
</feature>
<feature type="region of interest" description="Disordered" evidence="1">
    <location>
        <begin position="676"/>
        <end position="697"/>
    </location>
</feature>
<reference evidence="2 3" key="1">
    <citation type="journal article" date="2010" name="Science">
        <title>Pathogenicity determinants in smut fungi revealed by genome comparison.</title>
        <authorList>
            <person name="Schirawski J."/>
            <person name="Mannhaupt G."/>
            <person name="Muench K."/>
            <person name="Brefort T."/>
            <person name="Schipper K."/>
            <person name="Doehlemann G."/>
            <person name="Di Stasio M."/>
            <person name="Roessel N."/>
            <person name="Mendoza-Mendoza A."/>
            <person name="Pester D."/>
            <person name="Mueller O."/>
            <person name="Winterberg B."/>
            <person name="Meyer E."/>
            <person name="Ghareeb H."/>
            <person name="Wollenberg T."/>
            <person name="Muensterkoetter M."/>
            <person name="Wong P."/>
            <person name="Walter M."/>
            <person name="Stukenbrock E."/>
            <person name="Gueldener U."/>
            <person name="Kahmann R."/>
        </authorList>
    </citation>
    <scope>NUCLEOTIDE SEQUENCE [LARGE SCALE GENOMIC DNA]</scope>
    <source>
        <strain evidence="3">SRZ2</strain>
    </source>
</reference>
<dbReference type="VEuPathDB" id="FungiDB:sr13160"/>
<feature type="compositionally biased region" description="Polar residues" evidence="1">
    <location>
        <begin position="232"/>
        <end position="254"/>
    </location>
</feature>
<feature type="compositionally biased region" description="Pro residues" evidence="1">
    <location>
        <begin position="210"/>
        <end position="222"/>
    </location>
</feature>
<gene>
    <name evidence="2" type="ORF">sr13160</name>
</gene>
<dbReference type="OrthoDB" id="2556360at2759"/>
<dbReference type="AlphaFoldDB" id="E6ZYZ5"/>
<evidence type="ECO:0000256" key="1">
    <source>
        <dbReference type="SAM" id="MobiDB-lite"/>
    </source>
</evidence>
<dbReference type="Proteomes" id="UP000008867">
    <property type="component" value="Chromosome 4"/>
</dbReference>
<sequence length="697" mass="77821">MSSTNFPTSNRKPEPSNDIPEPSTNIPTRQYWLTSNGRRLVQEEQVYIPYETQAPLVRCVVVGVEGTRFQFRIDKDAYPDGVNVYIRGRDKGSWKYWLEAKPDYPYAFRNVPPIVRYEIPSYWEFEVDEWVFGKIDHIRAVVLGRDEFGESDGRGVQTIYDLEAIPPHWQAASQDAFLVERLNSISIREVPSFSVAAPVADPRIAAPTLPPIAPPLAPPPASPIAARRDPQPTASPSSPAVPQRATEQAPTGTSFDPLAAARLAIGSRDTSDTLLTSSGRGVKRGIHGARHSTPLAPTSNRAGQHRDNSPQQQRQLSPNTAVTSFRAGKQRDDSPQEPQQSTIRPPAVSAVQAGKQRQSSPQERTQRPLQEHRQGQPRNRVQQPAPREGVQGSIVKDQDQNSSRLERQGKSRAAGPMSVSSNNIVKVSPRPATALPAPVVDRAIIVSDDSDDDTPLDKLPRRAHRRADTAYVDPHEFGTSPQPRRSGRIQALMLRSTTSATPEKFDLTPRPYVANKADIALLKSFWHLPASLLGYTITVAPAIAANSHRETTEESELEEESENIDGQMWFTRKDLPEWAQLLAGKTDAEAWNEVVNERCRPKAVKEVAPLPANYVRVPKPKKGKKGTARRADPKKEQLRVVEVTGVERSEIGFKDRVMQERWDRFLGWIDIQKSQDKPEWVKQQKHKGARSLPRRGR</sequence>
<dbReference type="HOGENOM" id="CLU_394896_0_0_1"/>
<evidence type="ECO:0000313" key="2">
    <source>
        <dbReference type="EMBL" id="CBQ72452.1"/>
    </source>
</evidence>
<dbReference type="EMBL" id="FQ311463">
    <property type="protein sequence ID" value="CBQ72452.1"/>
    <property type="molecule type" value="Genomic_DNA"/>
</dbReference>